<reference evidence="2 3" key="1">
    <citation type="journal article" date="2017" name="Nat. Commun.">
        <title>Genome assembly with in vitro proximity ligation data and whole-genome triplication in lettuce.</title>
        <authorList>
            <person name="Reyes-Chin-Wo S."/>
            <person name="Wang Z."/>
            <person name="Yang X."/>
            <person name="Kozik A."/>
            <person name="Arikit S."/>
            <person name="Song C."/>
            <person name="Xia L."/>
            <person name="Froenicke L."/>
            <person name="Lavelle D.O."/>
            <person name="Truco M.J."/>
            <person name="Xia R."/>
            <person name="Zhu S."/>
            <person name="Xu C."/>
            <person name="Xu H."/>
            <person name="Xu X."/>
            <person name="Cox K."/>
            <person name="Korf I."/>
            <person name="Meyers B.C."/>
            <person name="Michelmore R.W."/>
        </authorList>
    </citation>
    <scope>NUCLEOTIDE SEQUENCE [LARGE SCALE GENOMIC DNA]</scope>
    <source>
        <strain evidence="3">cv. Salinas</strain>
        <tissue evidence="2">Seedlings</tissue>
    </source>
</reference>
<evidence type="ECO:0000313" key="3">
    <source>
        <dbReference type="Proteomes" id="UP000235145"/>
    </source>
</evidence>
<dbReference type="GO" id="GO:0061908">
    <property type="term" value="C:phagophore"/>
    <property type="evidence" value="ECO:0000318"/>
    <property type="project" value="GO_Central"/>
</dbReference>
<dbReference type="EMBL" id="NBSK02000009">
    <property type="protein sequence ID" value="KAJ0185363.1"/>
    <property type="molecule type" value="Genomic_DNA"/>
</dbReference>
<dbReference type="GO" id="GO:0006950">
    <property type="term" value="P:response to stress"/>
    <property type="evidence" value="ECO:0000318"/>
    <property type="project" value="GO_Central"/>
</dbReference>
<proteinExistence type="predicted"/>
<name>A0A9R1UE12_LACSA</name>
<feature type="region of interest" description="Disordered" evidence="1">
    <location>
        <begin position="373"/>
        <end position="394"/>
    </location>
</feature>
<gene>
    <name evidence="2" type="ORF">LSAT_V11C900495980</name>
</gene>
<dbReference type="GO" id="GO:0005776">
    <property type="term" value="C:autophagosome"/>
    <property type="evidence" value="ECO:0000318"/>
    <property type="project" value="GO_Central"/>
</dbReference>
<evidence type="ECO:0000313" key="2">
    <source>
        <dbReference type="EMBL" id="KAJ0185363.1"/>
    </source>
</evidence>
<feature type="compositionally biased region" description="Basic and acidic residues" evidence="1">
    <location>
        <begin position="385"/>
        <end position="394"/>
    </location>
</feature>
<sequence length="394" mass="45030">MPIIRNKGVHTIINYLCRDQIAIKLFVYIYILTEVVSNPVAAEGLQQRASYPDDHHLPPAASAFSSLRRTTFSMDKKHISQTWVSIMYQRFEAAYQEVDEFMNKDTVKYVENHIQTVGESMKKFYNGVMQDLILPPKTQTYTNSISSIKENTIDSSLIPIEEPDTNPNFENEDKISFQEGEEIVYSKTSESDDSLFEDANWGIEKIMNLNMEIEKKIEGEETLVNGELSECDSNNENKEEKENSYDSSTGDYFSASSYDVSSCESSTHNNDSTMFASSDFALSNETTHEVNDSMVEFEDLNMDTIDLSDKEQLVESCVIVEGEKVFSFSYGSGKSKSYKKIIQDAFMSRKKLTKEYKQLAIWSGDIEKEFSRKTDENATKSQVQDSHDSEWELL</sequence>
<protein>
    <submittedName>
        <fullName evidence="2">Uncharacterized protein</fullName>
    </submittedName>
</protein>
<dbReference type="Proteomes" id="UP000235145">
    <property type="component" value="Unassembled WGS sequence"/>
</dbReference>
<dbReference type="InterPro" id="IPR053273">
    <property type="entry name" value="CST_Regulator"/>
</dbReference>
<accession>A0A9R1UE12</accession>
<feature type="region of interest" description="Disordered" evidence="1">
    <location>
        <begin position="228"/>
        <end position="249"/>
    </location>
</feature>
<dbReference type="AlphaFoldDB" id="A0A9R1UE12"/>
<evidence type="ECO:0000256" key="1">
    <source>
        <dbReference type="SAM" id="MobiDB-lite"/>
    </source>
</evidence>
<keyword evidence="3" id="KW-1185">Reference proteome</keyword>
<feature type="compositionally biased region" description="Basic and acidic residues" evidence="1">
    <location>
        <begin position="235"/>
        <end position="244"/>
    </location>
</feature>
<dbReference type="PANTHER" id="PTHR34659">
    <property type="entry name" value="BNAA05G11610D PROTEIN"/>
    <property type="match status" value="1"/>
</dbReference>
<organism evidence="2 3">
    <name type="scientific">Lactuca sativa</name>
    <name type="common">Garden lettuce</name>
    <dbReference type="NCBI Taxonomy" id="4236"/>
    <lineage>
        <taxon>Eukaryota</taxon>
        <taxon>Viridiplantae</taxon>
        <taxon>Streptophyta</taxon>
        <taxon>Embryophyta</taxon>
        <taxon>Tracheophyta</taxon>
        <taxon>Spermatophyta</taxon>
        <taxon>Magnoliopsida</taxon>
        <taxon>eudicotyledons</taxon>
        <taxon>Gunneridae</taxon>
        <taxon>Pentapetalae</taxon>
        <taxon>asterids</taxon>
        <taxon>campanulids</taxon>
        <taxon>Asterales</taxon>
        <taxon>Asteraceae</taxon>
        <taxon>Cichorioideae</taxon>
        <taxon>Cichorieae</taxon>
        <taxon>Lactucinae</taxon>
        <taxon>Lactuca</taxon>
    </lineage>
</organism>
<comment type="caution">
    <text evidence="2">The sequence shown here is derived from an EMBL/GenBank/DDBJ whole genome shotgun (WGS) entry which is preliminary data.</text>
</comment>
<dbReference type="PANTHER" id="PTHR34659:SF8">
    <property type="entry name" value="(RAPE) HYPOTHETICAL PROTEIN"/>
    <property type="match status" value="1"/>
</dbReference>